<comment type="caution">
    <text evidence="1">The sequence shown here is derived from an EMBL/GenBank/DDBJ whole genome shotgun (WGS) entry which is preliminary data.</text>
</comment>
<dbReference type="EMBL" id="SRKZ01000002">
    <property type="protein sequence ID" value="TGD81307.1"/>
    <property type="molecule type" value="Genomic_DNA"/>
</dbReference>
<dbReference type="AlphaFoldDB" id="A0A4Z0MPY4"/>
<sequence length="329" mass="37249">MMGVYEGKLNGKYPIRMVLRPGDTDSSVVGTYYYLSKGKPLELRGYIQPSLSTPSIELRELAPTDTVPTGWFSISLGTEPEVLGHWYNKDGTTLLPLRMKRINGATQPAIPSVRVKSKTYIKYYTVPIVTVPNAALMAMLEQYFSFENLMHQSISSFREEIRQNQEDGIHTGLQSIEYTENHNANGLLSITLRRDVTGANAWHNYESQTIDLNTGFPIILADEIQPQKLQSFLALGEQKLHQEVLKYLSVSQNALESVDEHGLLEQHFMVSSTQEYAVFGKEIQCHHSVNYDALSNMISKLFTDDFMVHFTTAELKPFLKPESPLQRLP</sequence>
<evidence type="ECO:0000313" key="1">
    <source>
        <dbReference type="EMBL" id="TGD81307.1"/>
    </source>
</evidence>
<dbReference type="Proteomes" id="UP000298284">
    <property type="component" value="Unassembled WGS sequence"/>
</dbReference>
<proteinExistence type="predicted"/>
<reference evidence="1 2" key="1">
    <citation type="submission" date="2019-04" db="EMBL/GenBank/DDBJ databases">
        <authorList>
            <person name="Feng G."/>
            <person name="Zhang J."/>
            <person name="Zhu H."/>
        </authorList>
    </citation>
    <scope>NUCLEOTIDE SEQUENCE [LARGE SCALE GENOMIC DNA]</scope>
    <source>
        <strain evidence="1 2">JCM 19491</strain>
    </source>
</reference>
<dbReference type="OrthoDB" id="868211at2"/>
<dbReference type="RefSeq" id="WP_135529714.1">
    <property type="nucleotide sequence ID" value="NZ_SRKZ01000002.1"/>
</dbReference>
<accession>A0A4Z0MPY4</accession>
<gene>
    <name evidence="1" type="ORF">EU557_06995</name>
</gene>
<evidence type="ECO:0000313" key="2">
    <source>
        <dbReference type="Proteomes" id="UP000298284"/>
    </source>
</evidence>
<organism evidence="1 2">
    <name type="scientific">Hymenobacter wooponensis</name>
    <dbReference type="NCBI Taxonomy" id="1525360"/>
    <lineage>
        <taxon>Bacteria</taxon>
        <taxon>Pseudomonadati</taxon>
        <taxon>Bacteroidota</taxon>
        <taxon>Cytophagia</taxon>
        <taxon>Cytophagales</taxon>
        <taxon>Hymenobacteraceae</taxon>
        <taxon>Hymenobacter</taxon>
    </lineage>
</organism>
<protein>
    <submittedName>
        <fullName evidence="1">Uncharacterized protein</fullName>
    </submittedName>
</protein>
<keyword evidence="2" id="KW-1185">Reference proteome</keyword>
<name>A0A4Z0MPY4_9BACT</name>